<dbReference type="Gene3D" id="3.40.50.200">
    <property type="entry name" value="Peptidase S8/S53 domain"/>
    <property type="match status" value="1"/>
</dbReference>
<keyword evidence="3" id="KW-0964">Secreted</keyword>
<evidence type="ECO:0000256" key="9">
    <source>
        <dbReference type="PROSITE-ProRule" id="PRU01240"/>
    </source>
</evidence>
<name>M0BME0_9EURY</name>
<dbReference type="GO" id="GO:0005615">
    <property type="term" value="C:extracellular space"/>
    <property type="evidence" value="ECO:0007669"/>
    <property type="project" value="TreeGrafter"/>
</dbReference>
<keyword evidence="7 9" id="KW-0720">Serine protease</keyword>
<sequence length="926" mass="96706">MPVAVIPWLRVMTRNTDADDSTHRFDRRTVMKLASVAGLEAVFGTVSGTADTSGPGPIDPDREPPWDAREGAPDRWVRDRWFVAFDAEPRARGGGPSTQANERAQFRADVRAEGLGVTERHDFTRLWNGLSVTAEFGDAVAMTALDSVAAVYPVAIVDRPEPADASPMLETALSMTGADAAQSELGFTGDGRSVAVIDTGIDYNHPDLGGSGDGSVVYTAESESDRTLTGPAGDVHPRISHGWDYVGAGYDAGDPGADEPNPDPDPMDPQGHGTHVSGIVAADAAGEEGVTGVAPDATLGAYKIFDTGSSTAEIIVAAMEDAYADGMDVINMSLGASLQWGQAYPTTAASNELVSQGVVVVNSAGNEGEMGAWSMSAPANAHDVISVASAENTHLTANGFEVDGIDDPVPYLELSGAELPPTEGESAPLALPAQSEIGGETGYFGCDPADFADFPEGHVALIQRGHCAFAQKYENAVAAGATGVVIFNNVAGLFSGTIADAGVEGVWGAGISDTGGAALVDLLESGETVTFDFTEETFTVPNPNGGLLSSFSSYGQDVELAFGPSVTAPGGLITSTYPLAQGGYAMLSGTSMAAPHVAGSVALLLEAEPDLDPLDVRDRLQNVAEPQPWSLAPDIGALDHSFRQGAGMIQVDDAITADQRVTPGQLSLGDGTAAEATVTLTNDGEADITYELGHAGSVGTAVNTFSPGFYLPGSSVSGPKTVTVPAGESVSVDLTISAPGYGLPNHQYGGYVAFRPTDEVNDVLRIPYSGYEGDYQDLPLLGYYAAADDFVVQEPRFQESPDDPDAVAAVEAFFGHYPQELHVTAVNERTGQSFTVLEQEYAPRSPDPETYYEYVWDGRTRAGESDNRRPVPPGTYTLTVEALRALGDPENPDHWDTWESPTFRVSPPGKRAPATGEAASGLPADE</sequence>
<feature type="domain" description="C5a peptidase/Subtilisin-like protease SBT2-like Fn3-like" evidence="14">
    <location>
        <begin position="673"/>
        <end position="768"/>
    </location>
</feature>
<dbReference type="SUPFAM" id="SSF52025">
    <property type="entry name" value="PA domain"/>
    <property type="match status" value="1"/>
</dbReference>
<reference evidence="15 16" key="1">
    <citation type="journal article" date="2014" name="PLoS Genet.">
        <title>Phylogenetically driven sequencing of extremely halophilic archaea reveals strategies for static and dynamic osmo-response.</title>
        <authorList>
            <person name="Becker E.A."/>
            <person name="Seitzer P.M."/>
            <person name="Tritt A."/>
            <person name="Larsen D."/>
            <person name="Krusor M."/>
            <person name="Yao A.I."/>
            <person name="Wu D."/>
            <person name="Madern D."/>
            <person name="Eisen J.A."/>
            <person name="Darling A.E."/>
            <person name="Facciotti M.T."/>
        </authorList>
    </citation>
    <scope>NUCLEOTIDE SEQUENCE [LARGE SCALE GENOMIC DNA]</scope>
    <source>
        <strain evidence="15 16">JCM 14624</strain>
    </source>
</reference>
<feature type="region of interest" description="Disordered" evidence="11">
    <location>
        <begin position="248"/>
        <end position="275"/>
    </location>
</feature>
<feature type="region of interest" description="Disordered" evidence="11">
    <location>
        <begin position="887"/>
        <end position="926"/>
    </location>
</feature>
<evidence type="ECO:0000313" key="15">
    <source>
        <dbReference type="EMBL" id="ELZ10799.1"/>
    </source>
</evidence>
<evidence type="ECO:0000259" key="14">
    <source>
        <dbReference type="Pfam" id="PF06280"/>
    </source>
</evidence>
<evidence type="ECO:0000256" key="10">
    <source>
        <dbReference type="RuleBase" id="RU003355"/>
    </source>
</evidence>
<protein>
    <submittedName>
        <fullName evidence="15">Subtilase family protein</fullName>
    </submittedName>
</protein>
<dbReference type="SUPFAM" id="SSF52743">
    <property type="entry name" value="Subtilisin-like"/>
    <property type="match status" value="1"/>
</dbReference>
<dbReference type="PRINTS" id="PR00723">
    <property type="entry name" value="SUBTILISIN"/>
</dbReference>
<evidence type="ECO:0000256" key="11">
    <source>
        <dbReference type="SAM" id="MobiDB-lite"/>
    </source>
</evidence>
<feature type="domain" description="Peptidase S8/S53" evidence="12">
    <location>
        <begin position="189"/>
        <end position="646"/>
    </location>
</feature>
<dbReference type="PROSITE" id="PS00136">
    <property type="entry name" value="SUBTILASE_ASP"/>
    <property type="match status" value="1"/>
</dbReference>
<evidence type="ECO:0000256" key="6">
    <source>
        <dbReference type="ARBA" id="ARBA00022801"/>
    </source>
</evidence>
<dbReference type="InterPro" id="IPR046450">
    <property type="entry name" value="PA_dom_sf"/>
</dbReference>
<proteinExistence type="inferred from homology"/>
<dbReference type="Gene3D" id="3.50.30.30">
    <property type="match status" value="1"/>
</dbReference>
<evidence type="ECO:0000256" key="3">
    <source>
        <dbReference type="ARBA" id="ARBA00022525"/>
    </source>
</evidence>
<dbReference type="InterPro" id="IPR022398">
    <property type="entry name" value="Peptidase_S8_His-AS"/>
</dbReference>
<comment type="caution">
    <text evidence="15">The sequence shown here is derived from an EMBL/GenBank/DDBJ whole genome shotgun (WGS) entry which is preliminary data.</text>
</comment>
<evidence type="ECO:0000259" key="13">
    <source>
        <dbReference type="Pfam" id="PF02225"/>
    </source>
</evidence>
<evidence type="ECO:0000256" key="4">
    <source>
        <dbReference type="ARBA" id="ARBA00022670"/>
    </source>
</evidence>
<keyword evidence="4 9" id="KW-0645">Protease</keyword>
<dbReference type="Pfam" id="PF02225">
    <property type="entry name" value="PA"/>
    <property type="match status" value="1"/>
</dbReference>
<feature type="compositionally biased region" description="Acidic residues" evidence="11">
    <location>
        <begin position="256"/>
        <end position="266"/>
    </location>
</feature>
<dbReference type="PANTHER" id="PTHR43806">
    <property type="entry name" value="PEPTIDASE S8"/>
    <property type="match status" value="1"/>
</dbReference>
<dbReference type="InterPro" id="IPR003137">
    <property type="entry name" value="PA_domain"/>
</dbReference>
<dbReference type="InterPro" id="IPR010435">
    <property type="entry name" value="C5a/SBT2-like_Fn3"/>
</dbReference>
<dbReference type="STRING" id="1227490.C479_08308"/>
<dbReference type="PROSITE" id="PS00137">
    <property type="entry name" value="SUBTILASE_HIS"/>
    <property type="match status" value="1"/>
</dbReference>
<feature type="active site" description="Charge relay system" evidence="8 9">
    <location>
        <position position="591"/>
    </location>
</feature>
<evidence type="ECO:0000256" key="7">
    <source>
        <dbReference type="ARBA" id="ARBA00022825"/>
    </source>
</evidence>
<dbReference type="InterPro" id="IPR050131">
    <property type="entry name" value="Peptidase_S8_subtilisin-like"/>
</dbReference>
<keyword evidence="5" id="KW-0732">Signal</keyword>
<dbReference type="Gene3D" id="2.60.40.1710">
    <property type="entry name" value="Subtilisin-like superfamily"/>
    <property type="match status" value="1"/>
</dbReference>
<dbReference type="InterPro" id="IPR015500">
    <property type="entry name" value="Peptidase_S8_subtilisin-rel"/>
</dbReference>
<evidence type="ECO:0000256" key="5">
    <source>
        <dbReference type="ARBA" id="ARBA00022729"/>
    </source>
</evidence>
<keyword evidence="6 9" id="KW-0378">Hydrolase</keyword>
<dbReference type="PANTHER" id="PTHR43806:SF66">
    <property type="entry name" value="SERIN ENDOPEPTIDASE"/>
    <property type="match status" value="1"/>
</dbReference>
<organism evidence="15 16">
    <name type="scientific">Halovivax asiaticus JCM 14624</name>
    <dbReference type="NCBI Taxonomy" id="1227490"/>
    <lineage>
        <taxon>Archaea</taxon>
        <taxon>Methanobacteriati</taxon>
        <taxon>Methanobacteriota</taxon>
        <taxon>Stenosarchaea group</taxon>
        <taxon>Halobacteria</taxon>
        <taxon>Halobacteriales</taxon>
        <taxon>Natrialbaceae</taxon>
        <taxon>Halovivax</taxon>
    </lineage>
</organism>
<dbReference type="EMBL" id="AOIQ01000014">
    <property type="protein sequence ID" value="ELZ10799.1"/>
    <property type="molecule type" value="Genomic_DNA"/>
</dbReference>
<feature type="active site" description="Charge relay system" evidence="8 9">
    <location>
        <position position="198"/>
    </location>
</feature>
<feature type="region of interest" description="Disordered" evidence="11">
    <location>
        <begin position="46"/>
        <end position="71"/>
    </location>
</feature>
<dbReference type="Proteomes" id="UP000011560">
    <property type="component" value="Unassembled WGS sequence"/>
</dbReference>
<dbReference type="GO" id="GO:0004252">
    <property type="term" value="F:serine-type endopeptidase activity"/>
    <property type="evidence" value="ECO:0007669"/>
    <property type="project" value="UniProtKB-UniRule"/>
</dbReference>
<dbReference type="PROSITE" id="PS00138">
    <property type="entry name" value="SUBTILASE_SER"/>
    <property type="match status" value="1"/>
</dbReference>
<dbReference type="Pfam" id="PF06280">
    <property type="entry name" value="fn3_5"/>
    <property type="match status" value="1"/>
</dbReference>
<evidence type="ECO:0000256" key="1">
    <source>
        <dbReference type="ARBA" id="ARBA00011073"/>
    </source>
</evidence>
<dbReference type="AlphaFoldDB" id="M0BME0"/>
<gene>
    <name evidence="15" type="ORF">C479_08308</name>
</gene>
<dbReference type="InterPro" id="IPR023827">
    <property type="entry name" value="Peptidase_S8_Asp-AS"/>
</dbReference>
<dbReference type="GO" id="GO:0016020">
    <property type="term" value="C:membrane"/>
    <property type="evidence" value="ECO:0007669"/>
    <property type="project" value="InterPro"/>
</dbReference>
<evidence type="ECO:0000259" key="12">
    <source>
        <dbReference type="Pfam" id="PF00082"/>
    </source>
</evidence>
<keyword evidence="16" id="KW-1185">Reference proteome</keyword>
<evidence type="ECO:0000256" key="2">
    <source>
        <dbReference type="ARBA" id="ARBA00022512"/>
    </source>
</evidence>
<dbReference type="InterPro" id="IPR036852">
    <property type="entry name" value="Peptidase_S8/S53_dom_sf"/>
</dbReference>
<dbReference type="Pfam" id="PF00082">
    <property type="entry name" value="Peptidase_S8"/>
    <property type="match status" value="1"/>
</dbReference>
<feature type="compositionally biased region" description="Basic and acidic residues" evidence="11">
    <location>
        <begin position="59"/>
        <end position="71"/>
    </location>
</feature>
<keyword evidence="2" id="KW-0134">Cell wall</keyword>
<dbReference type="PROSITE" id="PS51892">
    <property type="entry name" value="SUBTILASE"/>
    <property type="match status" value="1"/>
</dbReference>
<accession>M0BME0</accession>
<comment type="similarity">
    <text evidence="1 9 10">Belongs to the peptidase S8 family.</text>
</comment>
<dbReference type="InterPro" id="IPR000209">
    <property type="entry name" value="Peptidase_S8/S53_dom"/>
</dbReference>
<dbReference type="InterPro" id="IPR023828">
    <property type="entry name" value="Peptidase_S8_Ser-AS"/>
</dbReference>
<evidence type="ECO:0000256" key="8">
    <source>
        <dbReference type="PIRSR" id="PIRSR615500-1"/>
    </source>
</evidence>
<dbReference type="GO" id="GO:0006508">
    <property type="term" value="P:proteolysis"/>
    <property type="evidence" value="ECO:0007669"/>
    <property type="project" value="UniProtKB-KW"/>
</dbReference>
<feature type="domain" description="PA" evidence="13">
    <location>
        <begin position="442"/>
        <end position="519"/>
    </location>
</feature>
<feature type="active site" description="Charge relay system" evidence="8 9">
    <location>
        <position position="272"/>
    </location>
</feature>
<evidence type="ECO:0000313" key="16">
    <source>
        <dbReference type="Proteomes" id="UP000011560"/>
    </source>
</evidence>
<dbReference type="PATRIC" id="fig|1227490.4.peg.1691"/>